<proteinExistence type="inferred from homology"/>
<comment type="similarity">
    <text evidence="2">Belongs to the complex I NDUFA5 subunit family.</text>
</comment>
<evidence type="ECO:0000256" key="9">
    <source>
        <dbReference type="SAM" id="MobiDB-lite"/>
    </source>
</evidence>
<keyword evidence="6" id="KW-0249">Electron transport</keyword>
<evidence type="ECO:0000256" key="7">
    <source>
        <dbReference type="ARBA" id="ARBA00023128"/>
    </source>
</evidence>
<dbReference type="PANTHER" id="PTHR12653">
    <property type="entry name" value="NADH-UBIQUINONE OXIDOREDUCTASE 13 KD-B SUBUNIT"/>
    <property type="match status" value="1"/>
</dbReference>
<reference evidence="10" key="1">
    <citation type="submission" date="2021-01" db="EMBL/GenBank/DDBJ databases">
        <authorList>
            <person name="Corre E."/>
            <person name="Pelletier E."/>
            <person name="Niang G."/>
            <person name="Scheremetjew M."/>
            <person name="Finn R."/>
            <person name="Kale V."/>
            <person name="Holt S."/>
            <person name="Cochrane G."/>
            <person name="Meng A."/>
            <person name="Brown T."/>
            <person name="Cohen L."/>
        </authorList>
    </citation>
    <scope>NUCLEOTIDE SEQUENCE</scope>
    <source>
        <strain evidence="10">CCAP 1951/1</strain>
    </source>
</reference>
<sequence>MLRKSLPRMLRRTPAVLAISDDYIPRKFPVKTTTGLVGINVEPLWKPKLLAAAAELQAFMKNSDIPPESTYYNITMTLIKRIVKGIEICGDDWMTLEKTFFWGWPVEYVLQITWREIDTAQKWNEWRFWELDPEQVKKIAREDQGIGKEGVGYKLPWETIVREDYDKRKKALSAQEMAELKRLDTEKMARETALYKERKDRIRDDAERARGDMLKKFLNKRIRVDKDLSRMQPGSLYSGKDSDDLINELKGGSPDQRLSPGANLAPPM</sequence>
<comment type="subcellular location">
    <subcellularLocation>
        <location evidence="1">Mitochondrion inner membrane</location>
        <topology evidence="1">Peripheral membrane protein</topology>
        <orientation evidence="1">Matrix side</orientation>
    </subcellularLocation>
</comment>
<dbReference type="GO" id="GO:0005743">
    <property type="term" value="C:mitochondrial inner membrane"/>
    <property type="evidence" value="ECO:0007669"/>
    <property type="project" value="UniProtKB-SubCell"/>
</dbReference>
<dbReference type="EMBL" id="HBGF01048039">
    <property type="protein sequence ID" value="CAD9149660.1"/>
    <property type="molecule type" value="Transcribed_RNA"/>
</dbReference>
<evidence type="ECO:0000256" key="1">
    <source>
        <dbReference type="ARBA" id="ARBA00004443"/>
    </source>
</evidence>
<keyword evidence="8" id="KW-0472">Membrane</keyword>
<evidence type="ECO:0000256" key="2">
    <source>
        <dbReference type="ARBA" id="ARBA00010261"/>
    </source>
</evidence>
<keyword evidence="7" id="KW-0496">Mitochondrion</keyword>
<evidence type="ECO:0000256" key="6">
    <source>
        <dbReference type="ARBA" id="ARBA00022982"/>
    </source>
</evidence>
<dbReference type="InterPro" id="IPR006806">
    <property type="entry name" value="NDUFA5"/>
</dbReference>
<accession>A0A7S1W5B5</accession>
<evidence type="ECO:0000256" key="4">
    <source>
        <dbReference type="ARBA" id="ARBA00022660"/>
    </source>
</evidence>
<protein>
    <submittedName>
        <fullName evidence="10">Uncharacterized protein</fullName>
    </submittedName>
</protein>
<evidence type="ECO:0000256" key="3">
    <source>
        <dbReference type="ARBA" id="ARBA00022448"/>
    </source>
</evidence>
<dbReference type="GO" id="GO:0022904">
    <property type="term" value="P:respiratory electron transport chain"/>
    <property type="evidence" value="ECO:0007669"/>
    <property type="project" value="InterPro"/>
</dbReference>
<evidence type="ECO:0000256" key="8">
    <source>
        <dbReference type="ARBA" id="ARBA00023136"/>
    </source>
</evidence>
<dbReference type="AlphaFoldDB" id="A0A7S1W5B5"/>
<keyword evidence="5" id="KW-0999">Mitochondrion inner membrane</keyword>
<organism evidence="10">
    <name type="scientific">Neobodo designis</name>
    <name type="common">Flagellated protozoan</name>
    <name type="synonym">Bodo designis</name>
    <dbReference type="NCBI Taxonomy" id="312471"/>
    <lineage>
        <taxon>Eukaryota</taxon>
        <taxon>Discoba</taxon>
        <taxon>Euglenozoa</taxon>
        <taxon>Kinetoplastea</taxon>
        <taxon>Metakinetoplastina</taxon>
        <taxon>Neobodonida</taxon>
        <taxon>Neobodo</taxon>
    </lineage>
</organism>
<keyword evidence="4" id="KW-0679">Respiratory chain</keyword>
<gene>
    <name evidence="10" type="ORF">NDES1114_LOCUS32126</name>
</gene>
<evidence type="ECO:0000256" key="5">
    <source>
        <dbReference type="ARBA" id="ARBA00022792"/>
    </source>
</evidence>
<evidence type="ECO:0000313" key="10">
    <source>
        <dbReference type="EMBL" id="CAD9149660.1"/>
    </source>
</evidence>
<feature type="region of interest" description="Disordered" evidence="9">
    <location>
        <begin position="229"/>
        <end position="268"/>
    </location>
</feature>
<dbReference type="PANTHER" id="PTHR12653:SF0">
    <property type="entry name" value="NADH DEHYDROGENASE [UBIQUINONE] 1 ALPHA SUBCOMPLEX SUBUNIT 5"/>
    <property type="match status" value="1"/>
</dbReference>
<name>A0A7S1W5B5_NEODS</name>
<keyword evidence="3" id="KW-0813">Transport</keyword>